<dbReference type="AlphaFoldDB" id="A0A0E9QX88"/>
<reference evidence="1" key="2">
    <citation type="journal article" date="2015" name="Fish Shellfish Immunol.">
        <title>Early steps in the European eel (Anguilla anguilla)-Vibrio vulnificus interaction in the gills: Role of the RtxA13 toxin.</title>
        <authorList>
            <person name="Callol A."/>
            <person name="Pajuelo D."/>
            <person name="Ebbesson L."/>
            <person name="Teles M."/>
            <person name="MacKenzie S."/>
            <person name="Amaro C."/>
        </authorList>
    </citation>
    <scope>NUCLEOTIDE SEQUENCE</scope>
</reference>
<sequence length="35" mass="4106">MRMCKCVYAYFFILFILLDPFTEDLAKALLCRSGI</sequence>
<organism evidence="1">
    <name type="scientific">Anguilla anguilla</name>
    <name type="common">European freshwater eel</name>
    <name type="synonym">Muraena anguilla</name>
    <dbReference type="NCBI Taxonomy" id="7936"/>
    <lineage>
        <taxon>Eukaryota</taxon>
        <taxon>Metazoa</taxon>
        <taxon>Chordata</taxon>
        <taxon>Craniata</taxon>
        <taxon>Vertebrata</taxon>
        <taxon>Euteleostomi</taxon>
        <taxon>Actinopterygii</taxon>
        <taxon>Neopterygii</taxon>
        <taxon>Teleostei</taxon>
        <taxon>Anguilliformes</taxon>
        <taxon>Anguillidae</taxon>
        <taxon>Anguilla</taxon>
    </lineage>
</organism>
<reference evidence="1" key="1">
    <citation type="submission" date="2014-11" db="EMBL/GenBank/DDBJ databases">
        <authorList>
            <person name="Amaro Gonzalez C."/>
        </authorList>
    </citation>
    <scope>NUCLEOTIDE SEQUENCE</scope>
</reference>
<evidence type="ECO:0000313" key="1">
    <source>
        <dbReference type="EMBL" id="JAH21454.1"/>
    </source>
</evidence>
<accession>A0A0E9QX88</accession>
<dbReference type="EMBL" id="GBXM01087123">
    <property type="protein sequence ID" value="JAH21454.1"/>
    <property type="molecule type" value="Transcribed_RNA"/>
</dbReference>
<protein>
    <submittedName>
        <fullName evidence="1">Uncharacterized protein</fullName>
    </submittedName>
</protein>
<proteinExistence type="predicted"/>
<name>A0A0E9QX88_ANGAN</name>